<protein>
    <submittedName>
        <fullName evidence="5">Serine/threonine protein kinase</fullName>
    </submittedName>
</protein>
<keyword evidence="3" id="KW-1133">Transmembrane helix</keyword>
<keyword evidence="5" id="KW-0808">Transferase</keyword>
<dbReference type="PANTHER" id="PTHR24363">
    <property type="entry name" value="SERINE/THREONINE PROTEIN KINASE"/>
    <property type="match status" value="1"/>
</dbReference>
<dbReference type="SMART" id="SM00220">
    <property type="entry name" value="S_TKc"/>
    <property type="match status" value="1"/>
</dbReference>
<dbReference type="GO" id="GO:0005524">
    <property type="term" value="F:ATP binding"/>
    <property type="evidence" value="ECO:0007669"/>
    <property type="project" value="UniProtKB-KW"/>
</dbReference>
<gene>
    <name evidence="5" type="ORF">C7B65_25665</name>
</gene>
<proteinExistence type="predicted"/>
<dbReference type="PROSITE" id="PS50011">
    <property type="entry name" value="PROTEIN_KINASE_DOM"/>
    <property type="match status" value="1"/>
</dbReference>
<keyword evidence="3" id="KW-0812">Transmembrane</keyword>
<accession>A0A2T1D377</accession>
<keyword evidence="1" id="KW-0547">Nucleotide-binding</keyword>
<name>A0A2T1D377_9CYAN</name>
<keyword evidence="3" id="KW-0472">Membrane</keyword>
<dbReference type="GO" id="GO:0004674">
    <property type="term" value="F:protein serine/threonine kinase activity"/>
    <property type="evidence" value="ECO:0007669"/>
    <property type="project" value="UniProtKB-KW"/>
</dbReference>
<feature type="domain" description="Protein kinase" evidence="4">
    <location>
        <begin position="45"/>
        <end position="350"/>
    </location>
</feature>
<reference evidence="5 6" key="2">
    <citation type="submission" date="2018-03" db="EMBL/GenBank/DDBJ databases">
        <title>The ancient ancestry and fast evolution of plastids.</title>
        <authorList>
            <person name="Moore K.R."/>
            <person name="Magnabosco C."/>
            <person name="Momper L."/>
            <person name="Gold D.A."/>
            <person name="Bosak T."/>
            <person name="Fournier G.P."/>
        </authorList>
    </citation>
    <scope>NUCLEOTIDE SEQUENCE [LARGE SCALE GENOMIC DNA]</scope>
    <source>
        <strain evidence="5 6">ULC007</strain>
    </source>
</reference>
<dbReference type="EMBL" id="PVWG01000074">
    <property type="protein sequence ID" value="PSB14901.1"/>
    <property type="molecule type" value="Genomic_DNA"/>
</dbReference>
<dbReference type="InterPro" id="IPR000719">
    <property type="entry name" value="Prot_kinase_dom"/>
</dbReference>
<dbReference type="InterPro" id="IPR011009">
    <property type="entry name" value="Kinase-like_dom_sf"/>
</dbReference>
<dbReference type="AlphaFoldDB" id="A0A2T1D377"/>
<keyword evidence="5" id="KW-0418">Kinase</keyword>
<reference evidence="5 6" key="1">
    <citation type="submission" date="2018-02" db="EMBL/GenBank/DDBJ databases">
        <authorList>
            <person name="Cohen D.B."/>
            <person name="Kent A.D."/>
        </authorList>
    </citation>
    <scope>NUCLEOTIDE SEQUENCE [LARGE SCALE GENOMIC DNA]</scope>
    <source>
        <strain evidence="5 6">ULC007</strain>
    </source>
</reference>
<evidence type="ECO:0000259" key="4">
    <source>
        <dbReference type="PROSITE" id="PS50011"/>
    </source>
</evidence>
<evidence type="ECO:0000256" key="1">
    <source>
        <dbReference type="ARBA" id="ARBA00022741"/>
    </source>
</evidence>
<feature type="transmembrane region" description="Helical" evidence="3">
    <location>
        <begin position="577"/>
        <end position="598"/>
    </location>
</feature>
<keyword evidence="6" id="KW-1185">Reference proteome</keyword>
<dbReference type="CDD" id="cd14014">
    <property type="entry name" value="STKc_PknB_like"/>
    <property type="match status" value="1"/>
</dbReference>
<feature type="transmembrane region" description="Helical" evidence="3">
    <location>
        <begin position="549"/>
        <end position="571"/>
    </location>
</feature>
<feature type="transmembrane region" description="Helical" evidence="3">
    <location>
        <begin position="454"/>
        <end position="476"/>
    </location>
</feature>
<evidence type="ECO:0000313" key="6">
    <source>
        <dbReference type="Proteomes" id="UP000238634"/>
    </source>
</evidence>
<dbReference type="PANTHER" id="PTHR24363:SF7">
    <property type="entry name" value="SERINE_THREONINE-PROTEIN KINASE-LIKE PROTEIN E"/>
    <property type="match status" value="1"/>
</dbReference>
<dbReference type="Gene3D" id="1.10.510.10">
    <property type="entry name" value="Transferase(Phosphotransferase) domain 1"/>
    <property type="match status" value="1"/>
</dbReference>
<feature type="transmembrane region" description="Helical" evidence="3">
    <location>
        <begin position="516"/>
        <end position="537"/>
    </location>
</feature>
<dbReference type="InterPro" id="IPR008271">
    <property type="entry name" value="Ser/Thr_kinase_AS"/>
</dbReference>
<comment type="caution">
    <text evidence="5">The sequence shown here is derived from an EMBL/GenBank/DDBJ whole genome shotgun (WGS) entry which is preliminary data.</text>
</comment>
<dbReference type="Proteomes" id="UP000238634">
    <property type="component" value="Unassembled WGS sequence"/>
</dbReference>
<evidence type="ECO:0000256" key="3">
    <source>
        <dbReference type="SAM" id="Phobius"/>
    </source>
</evidence>
<keyword evidence="5" id="KW-0723">Serine/threonine-protein kinase</keyword>
<evidence type="ECO:0000256" key="2">
    <source>
        <dbReference type="ARBA" id="ARBA00022840"/>
    </source>
</evidence>
<keyword evidence="2" id="KW-0067">ATP-binding</keyword>
<feature type="transmembrane region" description="Helical" evidence="3">
    <location>
        <begin position="420"/>
        <end position="448"/>
    </location>
</feature>
<dbReference type="Pfam" id="PF00069">
    <property type="entry name" value="Pkinase"/>
    <property type="match status" value="1"/>
</dbReference>
<feature type="transmembrane region" description="Helical" evidence="3">
    <location>
        <begin position="483"/>
        <end position="504"/>
    </location>
</feature>
<dbReference type="Gene3D" id="3.30.200.20">
    <property type="entry name" value="Phosphorylase Kinase, domain 1"/>
    <property type="match status" value="1"/>
</dbReference>
<dbReference type="PROSITE" id="PS00108">
    <property type="entry name" value="PROTEIN_KINASE_ST"/>
    <property type="match status" value="1"/>
</dbReference>
<dbReference type="STRING" id="1920490.GCA_001895925_03338"/>
<dbReference type="OrthoDB" id="502205at2"/>
<dbReference type="SUPFAM" id="SSF56112">
    <property type="entry name" value="Protein kinase-like (PK-like)"/>
    <property type="match status" value="1"/>
</dbReference>
<sequence length="617" mass="67338">MLLSEICLAGSKFRIIFNRKISADYPLLFPIVLMNDFPDFSDYHYQIEKELGHNRAGGRVTYLATDTSNQQPVVIKQFQFAKSGSSWQSYDTYDREVQLLKELNHPGIPRYLDAFQTQDGFCMVQEYKQAASLAASRSFNPDDIKQIAIAALEVLVYLQNRIPPVIHRDLKPENILVNAAGDVYLIDFGFARVGEGEVGVSSVVKGTLGFMPPEQLFNRQLSEASDLYGLGMSLICLLTHTNSDRIGDLVDITYQISFKHLVPKLNVHWVNWLEKMVNPRMKDRFPNALSALAAIPLSPLRPPEAQFSQSTLEFAAGQLGELLTQTVTIANPIPETTLEGQWEVAPYPYDPPAEQYSWITVEPKTFVGNQVRCRVTVDTHKLIAGKTYRRRLLLHANTLAKTYSLNVQVKTARMPVPDYFLSYGLLGLLGIFFAGLSSSTSVVALVAGTMTGSVSSAAIGTLVGSALGLECAAWLMYSSGWRFGAASSTLSAVILGGIVLTQIFSNAVKTVVTPAVFLGAGLGIVSGGLAGIAISIAVEKMLLGGSQKLLALTFPTLIAIVGVSIGLGSTIGMTNSLVLPPLIIGSLTLAIYIVHLQLKQAHFSLKHRRNERFVIKP</sequence>
<evidence type="ECO:0000313" key="5">
    <source>
        <dbReference type="EMBL" id="PSB14901.1"/>
    </source>
</evidence>
<organism evidence="5 6">
    <name type="scientific">Phormidesmis priestleyi ULC007</name>
    <dbReference type="NCBI Taxonomy" id="1920490"/>
    <lineage>
        <taxon>Bacteria</taxon>
        <taxon>Bacillati</taxon>
        <taxon>Cyanobacteriota</taxon>
        <taxon>Cyanophyceae</taxon>
        <taxon>Leptolyngbyales</taxon>
        <taxon>Leptolyngbyaceae</taxon>
        <taxon>Phormidesmis</taxon>
    </lineage>
</organism>